<proteinExistence type="predicted"/>
<dbReference type="InterPro" id="IPR036770">
    <property type="entry name" value="Ankyrin_rpt-contain_sf"/>
</dbReference>
<organism evidence="2 3">
    <name type="scientific">Aspergillus carbonarius (strain ITEM 5010)</name>
    <dbReference type="NCBI Taxonomy" id="602072"/>
    <lineage>
        <taxon>Eukaryota</taxon>
        <taxon>Fungi</taxon>
        <taxon>Dikarya</taxon>
        <taxon>Ascomycota</taxon>
        <taxon>Pezizomycotina</taxon>
        <taxon>Eurotiomycetes</taxon>
        <taxon>Eurotiomycetidae</taxon>
        <taxon>Eurotiales</taxon>
        <taxon>Aspergillaceae</taxon>
        <taxon>Aspergillus</taxon>
        <taxon>Aspergillus subgen. Circumdati</taxon>
    </lineage>
</organism>
<accession>A0A1R3RC82</accession>
<dbReference type="EMBL" id="KV907508">
    <property type="protein sequence ID" value="OOF92067.1"/>
    <property type="molecule type" value="Genomic_DNA"/>
</dbReference>
<dbReference type="Proteomes" id="UP000188318">
    <property type="component" value="Unassembled WGS sequence"/>
</dbReference>
<evidence type="ECO:0000313" key="2">
    <source>
        <dbReference type="EMBL" id="OOF92067.1"/>
    </source>
</evidence>
<protein>
    <recommendedName>
        <fullName evidence="1">F-box domain-containing protein</fullName>
    </recommendedName>
</protein>
<dbReference type="VEuPathDB" id="FungiDB:ASPCADRAFT_8930"/>
<name>A0A1R3RC82_ASPC5</name>
<dbReference type="AlphaFoldDB" id="A0A1R3RC82"/>
<evidence type="ECO:0000313" key="3">
    <source>
        <dbReference type="Proteomes" id="UP000188318"/>
    </source>
</evidence>
<dbReference type="OrthoDB" id="10453931at2759"/>
<evidence type="ECO:0000259" key="1">
    <source>
        <dbReference type="PROSITE" id="PS50181"/>
    </source>
</evidence>
<keyword evidence="3" id="KW-1185">Reference proteome</keyword>
<dbReference type="PROSITE" id="PS50181">
    <property type="entry name" value="FBOX"/>
    <property type="match status" value="1"/>
</dbReference>
<dbReference type="InterPro" id="IPR001810">
    <property type="entry name" value="F-box_dom"/>
</dbReference>
<gene>
    <name evidence="2" type="ORF">ASPCADRAFT_8930</name>
</gene>
<reference evidence="3" key="1">
    <citation type="journal article" date="2017" name="Genome Biol.">
        <title>Comparative genomics reveals high biological diversity and specific adaptations in the industrially and medically important fungal genus Aspergillus.</title>
        <authorList>
            <person name="de Vries R.P."/>
            <person name="Riley R."/>
            <person name="Wiebenga A."/>
            <person name="Aguilar-Osorio G."/>
            <person name="Amillis S."/>
            <person name="Uchima C.A."/>
            <person name="Anderluh G."/>
            <person name="Asadollahi M."/>
            <person name="Askin M."/>
            <person name="Barry K."/>
            <person name="Battaglia E."/>
            <person name="Bayram O."/>
            <person name="Benocci T."/>
            <person name="Braus-Stromeyer S.A."/>
            <person name="Caldana C."/>
            <person name="Canovas D."/>
            <person name="Cerqueira G.C."/>
            <person name="Chen F."/>
            <person name="Chen W."/>
            <person name="Choi C."/>
            <person name="Clum A."/>
            <person name="Dos Santos R.A."/>
            <person name="Damasio A.R."/>
            <person name="Diallinas G."/>
            <person name="Emri T."/>
            <person name="Fekete E."/>
            <person name="Flipphi M."/>
            <person name="Freyberg S."/>
            <person name="Gallo A."/>
            <person name="Gournas C."/>
            <person name="Habgood R."/>
            <person name="Hainaut M."/>
            <person name="Harispe M.L."/>
            <person name="Henrissat B."/>
            <person name="Hilden K.S."/>
            <person name="Hope R."/>
            <person name="Hossain A."/>
            <person name="Karabika E."/>
            <person name="Karaffa L."/>
            <person name="Karanyi Z."/>
            <person name="Krasevec N."/>
            <person name="Kuo A."/>
            <person name="Kusch H."/>
            <person name="LaButti K."/>
            <person name="Lagendijk E.L."/>
            <person name="Lapidus A."/>
            <person name="Levasseur A."/>
            <person name="Lindquist E."/>
            <person name="Lipzen A."/>
            <person name="Logrieco A.F."/>
            <person name="MacCabe A."/>
            <person name="Maekelae M.R."/>
            <person name="Malavazi I."/>
            <person name="Melin P."/>
            <person name="Meyer V."/>
            <person name="Mielnichuk N."/>
            <person name="Miskei M."/>
            <person name="Molnar A.P."/>
            <person name="Mule G."/>
            <person name="Ngan C.Y."/>
            <person name="Orejas M."/>
            <person name="Orosz E."/>
            <person name="Ouedraogo J.P."/>
            <person name="Overkamp K.M."/>
            <person name="Park H.-S."/>
            <person name="Perrone G."/>
            <person name="Piumi F."/>
            <person name="Punt P.J."/>
            <person name="Ram A.F."/>
            <person name="Ramon A."/>
            <person name="Rauscher S."/>
            <person name="Record E."/>
            <person name="Riano-Pachon D.M."/>
            <person name="Robert V."/>
            <person name="Roehrig J."/>
            <person name="Ruller R."/>
            <person name="Salamov A."/>
            <person name="Salih N.S."/>
            <person name="Samson R.A."/>
            <person name="Sandor E."/>
            <person name="Sanguinetti M."/>
            <person name="Schuetze T."/>
            <person name="Sepcic K."/>
            <person name="Shelest E."/>
            <person name="Sherlock G."/>
            <person name="Sophianopoulou V."/>
            <person name="Squina F.M."/>
            <person name="Sun H."/>
            <person name="Susca A."/>
            <person name="Todd R.B."/>
            <person name="Tsang A."/>
            <person name="Unkles S.E."/>
            <person name="van de Wiele N."/>
            <person name="van Rossen-Uffink D."/>
            <person name="Oliveira J.V."/>
            <person name="Vesth T.C."/>
            <person name="Visser J."/>
            <person name="Yu J.-H."/>
            <person name="Zhou M."/>
            <person name="Andersen M.R."/>
            <person name="Archer D.B."/>
            <person name="Baker S.E."/>
            <person name="Benoit I."/>
            <person name="Brakhage A.A."/>
            <person name="Braus G.H."/>
            <person name="Fischer R."/>
            <person name="Frisvad J.C."/>
            <person name="Goldman G.H."/>
            <person name="Houbraken J."/>
            <person name="Oakley B."/>
            <person name="Pocsi I."/>
            <person name="Scazzocchio C."/>
            <person name="Seiboth B."/>
            <person name="vanKuyk P.A."/>
            <person name="Wortman J."/>
            <person name="Dyer P.S."/>
            <person name="Grigoriev I.V."/>
        </authorList>
    </citation>
    <scope>NUCLEOTIDE SEQUENCE [LARGE SCALE GENOMIC DNA]</scope>
    <source>
        <strain evidence="3">ITEM 5010</strain>
    </source>
</reference>
<sequence length="366" mass="41116">MSVIPTPKPSYLEMLPAEMIQERASYLDLKSQLSLMQCSIRLKHTVCTAQRYQALAQEHAADLENYHLSAVTGKPHRGSQLSSMREERSYRLWKGVCPPCEYWQGPGCVSLPFRQAPASRIMIDILNGDLKYIRSYLNAGVNPNGLSHSTRDCITRLSYEISRTGDIELFKLALERQADINGNRVGVAEDYGVEYILDLLDHSFYENKEENVEFLLENGANCSRTTILFRVFRLKSAVKILELLLKNGVDLTRLTNLGTSLWFVGEPGRAQQPTVINICAPVGTPDLLEFLISRVPEYLNDVTGALWPAIYAVNDKPDNFLYLLHRGGEPDTDLLQVAVEHRDNGEDGWAQAVQAITSNLQENSKA</sequence>
<feature type="domain" description="F-box" evidence="1">
    <location>
        <begin position="9"/>
        <end position="55"/>
    </location>
</feature>
<dbReference type="Gene3D" id="1.25.40.20">
    <property type="entry name" value="Ankyrin repeat-containing domain"/>
    <property type="match status" value="1"/>
</dbReference>
<dbReference type="SUPFAM" id="SSF48403">
    <property type="entry name" value="Ankyrin repeat"/>
    <property type="match status" value="1"/>
</dbReference>